<keyword evidence="3" id="KW-1185">Reference proteome</keyword>
<dbReference type="InterPro" id="IPR016181">
    <property type="entry name" value="Acyl_CoA_acyltransferase"/>
</dbReference>
<dbReference type="Proteomes" id="UP000265750">
    <property type="component" value="Unassembled WGS sequence"/>
</dbReference>
<sequence>MHPLSRRRRLLRRDAQPLRGEADPGDAALNLRAFRAGDEDAVAAIWHAGASLPGVGPAVLPPIADLCERLRLDLVPHCRIVVAERAGEIVGFAALKLEERVLDQLFVRAGVLGGGIGRRLLDEAKRAMPEGFTLFTRPGNTRACRFYETAGLRRFRTDIHPRFGDTIVFYGWTP</sequence>
<dbReference type="SUPFAM" id="SSF55729">
    <property type="entry name" value="Acyl-CoA N-acyltransferases (Nat)"/>
    <property type="match status" value="1"/>
</dbReference>
<dbReference type="EMBL" id="QYRN01000006">
    <property type="protein sequence ID" value="RIY00311.1"/>
    <property type="molecule type" value="Genomic_DNA"/>
</dbReference>
<evidence type="ECO:0000313" key="2">
    <source>
        <dbReference type="EMBL" id="RIY00311.1"/>
    </source>
</evidence>
<proteinExistence type="predicted"/>
<dbReference type="InterPro" id="IPR000182">
    <property type="entry name" value="GNAT_dom"/>
</dbReference>
<dbReference type="AlphaFoldDB" id="A0A3A1WLG7"/>
<dbReference type="OrthoDB" id="9797417at2"/>
<keyword evidence="2" id="KW-0808">Transferase</keyword>
<evidence type="ECO:0000259" key="1">
    <source>
        <dbReference type="PROSITE" id="PS51186"/>
    </source>
</evidence>
<dbReference type="PROSITE" id="PS51186">
    <property type="entry name" value="GNAT"/>
    <property type="match status" value="1"/>
</dbReference>
<dbReference type="Gene3D" id="3.40.630.30">
    <property type="match status" value="1"/>
</dbReference>
<dbReference type="CDD" id="cd04301">
    <property type="entry name" value="NAT_SF"/>
    <property type="match status" value="1"/>
</dbReference>
<comment type="caution">
    <text evidence="2">The sequence shown here is derived from an EMBL/GenBank/DDBJ whole genome shotgun (WGS) entry which is preliminary data.</text>
</comment>
<accession>A0A3A1WLG7</accession>
<protein>
    <submittedName>
        <fullName evidence="2">GNAT family N-acetyltransferase</fullName>
    </submittedName>
</protein>
<name>A0A3A1WLG7_9HYPH</name>
<organism evidence="2 3">
    <name type="scientific">Aureimonas flava</name>
    <dbReference type="NCBI Taxonomy" id="2320271"/>
    <lineage>
        <taxon>Bacteria</taxon>
        <taxon>Pseudomonadati</taxon>
        <taxon>Pseudomonadota</taxon>
        <taxon>Alphaproteobacteria</taxon>
        <taxon>Hyphomicrobiales</taxon>
        <taxon>Aurantimonadaceae</taxon>
        <taxon>Aureimonas</taxon>
    </lineage>
</organism>
<reference evidence="3" key="1">
    <citation type="submission" date="2018-09" db="EMBL/GenBank/DDBJ databases">
        <authorList>
            <person name="Tuo L."/>
        </authorList>
    </citation>
    <scope>NUCLEOTIDE SEQUENCE [LARGE SCALE GENOMIC DNA]</scope>
    <source>
        <strain evidence="3">M2BS4Y-1</strain>
    </source>
</reference>
<feature type="domain" description="N-acetyltransferase" evidence="1">
    <location>
        <begin position="29"/>
        <end position="174"/>
    </location>
</feature>
<gene>
    <name evidence="2" type="ORF">D3218_12745</name>
</gene>
<dbReference type="Pfam" id="PF00583">
    <property type="entry name" value="Acetyltransf_1"/>
    <property type="match status" value="1"/>
</dbReference>
<dbReference type="GO" id="GO:0016747">
    <property type="term" value="F:acyltransferase activity, transferring groups other than amino-acyl groups"/>
    <property type="evidence" value="ECO:0007669"/>
    <property type="project" value="InterPro"/>
</dbReference>
<evidence type="ECO:0000313" key="3">
    <source>
        <dbReference type="Proteomes" id="UP000265750"/>
    </source>
</evidence>